<dbReference type="SUPFAM" id="SSF56349">
    <property type="entry name" value="DNA breaking-rejoining enzymes"/>
    <property type="match status" value="1"/>
</dbReference>
<evidence type="ECO:0000313" key="3">
    <source>
        <dbReference type="EMBL" id="NDV13811.1"/>
    </source>
</evidence>
<sequence length="493" mass="55994">MTHTVVYYKVVRDNTGIHEEIPVILTEFGPLQPLIHYILKHQYMLSESSTIKLVQAVGLLVDYMEANHAFFDSPADLFTTFVQRLYSGTVGVDGSDPSGLYWDARKPPVVRVLVNHLSKFSDWMAQEQGTQPLNPWRQATRAEEQLAWAAWQHQKNRAFLGHTMRIDVAALKVSQARSVLLKRNPVIVHEPVKYFPADRMVDLLFKGFIVPGKQKSPRIEERLNLRDILITMLLHYGGLRMSEPFHLYIHDVIPDDTAPGEALVKVYHPSLGLAPPDLRDAKGKPVACDRATYLRDKYGLPPRTDYKSSHTLHAGWKGNALDSKQHFMHVHWVPRWAGELFWKLWVFYMAQRDRLNPDHPYAFVTREGKPYSIDAFEDAHAKAIKRIGLTPAKALGTTPHGHRHAYGQRLSDLGLDAIYLQKALHHKSMESQLVYTAPDRVKLKRAIDAALAKAEKADDGAALPPPDFLAYGFRDVDPLGLFSGPNPKLLRRR</sequence>
<accession>A0A6B2KUI4</accession>
<proteinExistence type="predicted"/>
<gene>
    <name evidence="3" type="ORF">GZH52_13615</name>
</gene>
<dbReference type="Gene3D" id="1.10.443.10">
    <property type="entry name" value="Intergrase catalytic core"/>
    <property type="match status" value="1"/>
</dbReference>
<dbReference type="InterPro" id="IPR013762">
    <property type="entry name" value="Integrase-like_cat_sf"/>
</dbReference>
<dbReference type="GO" id="GO:0015074">
    <property type="term" value="P:DNA integration"/>
    <property type="evidence" value="ECO:0007669"/>
    <property type="project" value="InterPro"/>
</dbReference>
<dbReference type="GO" id="GO:0003677">
    <property type="term" value="F:DNA binding"/>
    <property type="evidence" value="ECO:0007669"/>
    <property type="project" value="InterPro"/>
</dbReference>
<organism evidence="3 4">
    <name type="scientific">Crenobacter caeni</name>
    <dbReference type="NCBI Taxonomy" id="2705474"/>
    <lineage>
        <taxon>Bacteria</taxon>
        <taxon>Pseudomonadati</taxon>
        <taxon>Pseudomonadota</taxon>
        <taxon>Betaproteobacteria</taxon>
        <taxon>Neisseriales</taxon>
        <taxon>Neisseriaceae</taxon>
        <taxon>Crenobacter</taxon>
    </lineage>
</organism>
<evidence type="ECO:0000259" key="2">
    <source>
        <dbReference type="PROSITE" id="PS51898"/>
    </source>
</evidence>
<evidence type="ECO:0000256" key="1">
    <source>
        <dbReference type="ARBA" id="ARBA00023172"/>
    </source>
</evidence>
<dbReference type="Pfam" id="PF00589">
    <property type="entry name" value="Phage_integrase"/>
    <property type="match status" value="1"/>
</dbReference>
<protein>
    <submittedName>
        <fullName evidence="3">Site-specific integrase</fullName>
    </submittedName>
</protein>
<dbReference type="PROSITE" id="PS51898">
    <property type="entry name" value="TYR_RECOMBINASE"/>
    <property type="match status" value="1"/>
</dbReference>
<dbReference type="RefSeq" id="WP_163317124.1">
    <property type="nucleotide sequence ID" value="NZ_JAAGAA010000013.1"/>
</dbReference>
<dbReference type="Proteomes" id="UP000482578">
    <property type="component" value="Unassembled WGS sequence"/>
</dbReference>
<dbReference type="EMBL" id="JAAGAA010000013">
    <property type="protein sequence ID" value="NDV13811.1"/>
    <property type="molecule type" value="Genomic_DNA"/>
</dbReference>
<dbReference type="CDD" id="cd00397">
    <property type="entry name" value="DNA_BRE_C"/>
    <property type="match status" value="1"/>
</dbReference>
<evidence type="ECO:0000313" key="4">
    <source>
        <dbReference type="Proteomes" id="UP000482578"/>
    </source>
</evidence>
<reference evidence="3 4" key="1">
    <citation type="submission" date="2020-02" db="EMBL/GenBank/DDBJ databases">
        <authorList>
            <person name="Yang Z."/>
        </authorList>
    </citation>
    <scope>NUCLEOTIDE SEQUENCE [LARGE SCALE GENOMIC DNA]</scope>
    <source>
        <strain evidence="3 4">HX-7-9</strain>
    </source>
</reference>
<feature type="domain" description="Tyr recombinase" evidence="2">
    <location>
        <begin position="190"/>
        <end position="448"/>
    </location>
</feature>
<dbReference type="InterPro" id="IPR002104">
    <property type="entry name" value="Integrase_catalytic"/>
</dbReference>
<comment type="caution">
    <text evidence="3">The sequence shown here is derived from an EMBL/GenBank/DDBJ whole genome shotgun (WGS) entry which is preliminary data.</text>
</comment>
<dbReference type="GO" id="GO:0006310">
    <property type="term" value="P:DNA recombination"/>
    <property type="evidence" value="ECO:0007669"/>
    <property type="project" value="UniProtKB-KW"/>
</dbReference>
<dbReference type="NCBIfam" id="NF040693">
    <property type="entry name" value="recomb_GmtY"/>
    <property type="match status" value="1"/>
</dbReference>
<keyword evidence="1" id="KW-0233">DNA recombination</keyword>
<name>A0A6B2KUI4_9NEIS</name>
<dbReference type="AlphaFoldDB" id="A0A6B2KUI4"/>
<keyword evidence="4" id="KW-1185">Reference proteome</keyword>
<dbReference type="InterPro" id="IPR011010">
    <property type="entry name" value="DNA_brk_join_enz"/>
</dbReference>